<dbReference type="GO" id="GO:0005886">
    <property type="term" value="C:plasma membrane"/>
    <property type="evidence" value="ECO:0007669"/>
    <property type="project" value="UniProtKB-SubCell"/>
</dbReference>
<evidence type="ECO:0000313" key="12">
    <source>
        <dbReference type="EMBL" id="OGI41718.1"/>
    </source>
</evidence>
<keyword evidence="7 9" id="KW-1133">Transmembrane helix</keyword>
<proteinExistence type="inferred from homology"/>
<keyword evidence="3 9" id="KW-0645">Protease</keyword>
<reference evidence="12 13" key="1">
    <citation type="journal article" date="2016" name="Nat. Commun.">
        <title>Thousands of microbial genomes shed light on interconnected biogeochemical processes in an aquifer system.</title>
        <authorList>
            <person name="Anantharaman K."/>
            <person name="Brown C.T."/>
            <person name="Hug L.A."/>
            <person name="Sharon I."/>
            <person name="Castelle C.J."/>
            <person name="Probst A.J."/>
            <person name="Thomas B.C."/>
            <person name="Singh A."/>
            <person name="Wilkins M.J."/>
            <person name="Karaoz U."/>
            <person name="Brodie E.L."/>
            <person name="Williams K.H."/>
            <person name="Hubbard S.S."/>
            <person name="Banfield J.F."/>
        </authorList>
    </citation>
    <scope>NUCLEOTIDE SEQUENCE [LARGE SCALE GENOMIC DNA]</scope>
</reference>
<evidence type="ECO:0000313" key="13">
    <source>
        <dbReference type="Proteomes" id="UP000178379"/>
    </source>
</evidence>
<comment type="function">
    <text evidence="9 10">This protein specifically catalyzes the removal of signal peptides from prolipoproteins.</text>
</comment>
<feature type="transmembrane region" description="Helical" evidence="9">
    <location>
        <begin position="61"/>
        <end position="79"/>
    </location>
</feature>
<comment type="caution">
    <text evidence="9">Lacks conserved residue(s) required for the propagation of feature annotation.</text>
</comment>
<keyword evidence="5 9" id="KW-0064">Aspartyl protease</keyword>
<evidence type="ECO:0000256" key="8">
    <source>
        <dbReference type="ARBA" id="ARBA00023136"/>
    </source>
</evidence>
<comment type="caution">
    <text evidence="12">The sequence shown here is derived from an EMBL/GenBank/DDBJ whole genome shotgun (WGS) entry which is preliminary data.</text>
</comment>
<dbReference type="HAMAP" id="MF_00161">
    <property type="entry name" value="LspA"/>
    <property type="match status" value="1"/>
</dbReference>
<name>A0A1F6T9B6_9PROT</name>
<evidence type="ECO:0000256" key="9">
    <source>
        <dbReference type="HAMAP-Rule" id="MF_00161"/>
    </source>
</evidence>
<dbReference type="Pfam" id="PF01252">
    <property type="entry name" value="Peptidase_A8"/>
    <property type="match status" value="1"/>
</dbReference>
<evidence type="ECO:0000256" key="4">
    <source>
        <dbReference type="ARBA" id="ARBA00022692"/>
    </source>
</evidence>
<keyword evidence="4 9" id="KW-0812">Transmembrane</keyword>
<evidence type="ECO:0000256" key="11">
    <source>
        <dbReference type="RuleBase" id="RU004181"/>
    </source>
</evidence>
<evidence type="ECO:0000256" key="10">
    <source>
        <dbReference type="RuleBase" id="RU000594"/>
    </source>
</evidence>
<comment type="pathway">
    <text evidence="9">Protein modification; lipoprotein biosynthesis (signal peptide cleavage).</text>
</comment>
<dbReference type="GO" id="GO:0004190">
    <property type="term" value="F:aspartic-type endopeptidase activity"/>
    <property type="evidence" value="ECO:0007669"/>
    <property type="project" value="UniProtKB-UniRule"/>
</dbReference>
<evidence type="ECO:0000256" key="1">
    <source>
        <dbReference type="ARBA" id="ARBA00006139"/>
    </source>
</evidence>
<dbReference type="EC" id="3.4.23.36" evidence="9"/>
<evidence type="ECO:0000256" key="2">
    <source>
        <dbReference type="ARBA" id="ARBA00022475"/>
    </source>
</evidence>
<dbReference type="GO" id="GO:0006508">
    <property type="term" value="P:proteolysis"/>
    <property type="evidence" value="ECO:0007669"/>
    <property type="project" value="UniProtKB-KW"/>
</dbReference>
<accession>A0A1F6T9B6</accession>
<feature type="transmembrane region" description="Helical" evidence="9">
    <location>
        <begin position="86"/>
        <end position="104"/>
    </location>
</feature>
<feature type="active site" evidence="9">
    <location>
        <position position="132"/>
    </location>
</feature>
<comment type="subcellular location">
    <subcellularLocation>
        <location evidence="9">Cell membrane</location>
        <topology evidence="9">Multi-pass membrane protein</topology>
    </subcellularLocation>
</comment>
<dbReference type="UniPathway" id="UPA00665"/>
<organism evidence="12 13">
    <name type="scientific">Candidatus Muproteobacteria bacterium RBG_16_62_13</name>
    <dbReference type="NCBI Taxonomy" id="1817756"/>
    <lineage>
        <taxon>Bacteria</taxon>
        <taxon>Pseudomonadati</taxon>
        <taxon>Pseudomonadota</taxon>
        <taxon>Candidatus Muproteobacteria</taxon>
    </lineage>
</organism>
<evidence type="ECO:0000256" key="5">
    <source>
        <dbReference type="ARBA" id="ARBA00022750"/>
    </source>
</evidence>
<feature type="active site" evidence="9">
    <location>
        <position position="114"/>
    </location>
</feature>
<dbReference type="PANTHER" id="PTHR33695:SF1">
    <property type="entry name" value="LIPOPROTEIN SIGNAL PEPTIDASE"/>
    <property type="match status" value="1"/>
</dbReference>
<dbReference type="AlphaFoldDB" id="A0A1F6T9B6"/>
<comment type="catalytic activity">
    <reaction evidence="9 10">
        <text>Release of signal peptides from bacterial membrane prolipoproteins. Hydrolyzes -Xaa-Yaa-Zaa-|-(S,diacylglyceryl)Cys-, in which Xaa is hydrophobic (preferably Leu), and Yaa (Ala or Ser) and Zaa (Gly or Ala) have small, neutral side chains.</text>
        <dbReference type="EC" id="3.4.23.36"/>
    </reaction>
</comment>
<feature type="transmembrane region" description="Helical" evidence="9">
    <location>
        <begin position="124"/>
        <end position="144"/>
    </location>
</feature>
<dbReference type="Proteomes" id="UP000178379">
    <property type="component" value="Unassembled WGS sequence"/>
</dbReference>
<comment type="similarity">
    <text evidence="1 9 11">Belongs to the peptidase A8 family.</text>
</comment>
<dbReference type="PRINTS" id="PR00781">
    <property type="entry name" value="LIPOSIGPTASE"/>
</dbReference>
<protein>
    <recommendedName>
        <fullName evidence="9">Lipoprotein signal peptidase</fullName>
        <ecNumber evidence="9">3.4.23.36</ecNumber>
    </recommendedName>
    <alternativeName>
        <fullName evidence="9">Prolipoprotein signal peptidase</fullName>
    </alternativeName>
    <alternativeName>
        <fullName evidence="9">Signal peptidase II</fullName>
        <shortName evidence="9">SPase II</shortName>
    </alternativeName>
</protein>
<dbReference type="STRING" id="1817756.A2140_05545"/>
<evidence type="ECO:0000256" key="7">
    <source>
        <dbReference type="ARBA" id="ARBA00022989"/>
    </source>
</evidence>
<dbReference type="EMBL" id="MFSQ01000001">
    <property type="protein sequence ID" value="OGI41718.1"/>
    <property type="molecule type" value="Genomic_DNA"/>
</dbReference>
<dbReference type="PANTHER" id="PTHR33695">
    <property type="entry name" value="LIPOPROTEIN SIGNAL PEPTIDASE"/>
    <property type="match status" value="1"/>
</dbReference>
<keyword evidence="2 9" id="KW-1003">Cell membrane</keyword>
<dbReference type="PROSITE" id="PS00855">
    <property type="entry name" value="SPASE_II"/>
    <property type="match status" value="1"/>
</dbReference>
<sequence>MIRALVIALVVIVVDQLTKFAATVALAQGPIEVLPFLNFALVHNTGAAFGFLSTAGGWQKFFFIGIAALATAVIVVMLRKIPRQDWFMQLSLSLILGGALGNLVDRLIHGHVIDFIDFYVGTWHFWTFNVADAAISIGAVMLVMDAFNWRPGRPA</sequence>
<dbReference type="NCBIfam" id="TIGR00077">
    <property type="entry name" value="lspA"/>
    <property type="match status" value="1"/>
</dbReference>
<evidence type="ECO:0000256" key="6">
    <source>
        <dbReference type="ARBA" id="ARBA00022801"/>
    </source>
</evidence>
<evidence type="ECO:0000256" key="3">
    <source>
        <dbReference type="ARBA" id="ARBA00022670"/>
    </source>
</evidence>
<dbReference type="InterPro" id="IPR001872">
    <property type="entry name" value="Peptidase_A8"/>
</dbReference>
<keyword evidence="8 9" id="KW-0472">Membrane</keyword>
<keyword evidence="6 9" id="KW-0378">Hydrolase</keyword>
<gene>
    <name evidence="9" type="primary">lspA</name>
    <name evidence="12" type="ORF">A2140_05545</name>
</gene>